<dbReference type="GO" id="GO:0005886">
    <property type="term" value="C:plasma membrane"/>
    <property type="evidence" value="ECO:0007669"/>
    <property type="project" value="InterPro"/>
</dbReference>
<evidence type="ECO:0000313" key="3">
    <source>
        <dbReference type="EMBL" id="QCG68061.1"/>
    </source>
</evidence>
<dbReference type="RefSeq" id="WP_028615778.1">
    <property type="nucleotide sequence ID" value="NZ_CP039631.3"/>
</dbReference>
<dbReference type="NCBIfam" id="TIGR02115">
    <property type="entry name" value="potass_kdpF"/>
    <property type="match status" value="1"/>
</dbReference>
<evidence type="ECO:0000256" key="1">
    <source>
        <dbReference type="SAM" id="Phobius"/>
    </source>
</evidence>
<reference evidence="2 5" key="3">
    <citation type="submission" date="2020-12" db="EMBL/GenBank/DDBJ databases">
        <title>Comparative genomic insights into the epidemiology and virulence of plant pathogenic Pseudomonads from Turkey.</title>
        <authorList>
            <person name="Dillon M."/>
            <person name="Ruiz-Bedoya T."/>
            <person name="Bendalovic-Torma C."/>
            <person name="Guttman K.M."/>
            <person name="Kwak H."/>
            <person name="Middleton M.A."/>
            <person name="Wang P.W."/>
            <person name="Horuz S."/>
            <person name="Aysan Y."/>
            <person name="Guttman D.S."/>
        </authorList>
    </citation>
    <scope>NUCLEOTIDE SEQUENCE [LARGE SCALE GENOMIC DNA]</scope>
    <source>
        <strain evidence="2 5">S4_EA_3a</strain>
    </source>
</reference>
<gene>
    <name evidence="3" type="primary">kdpF</name>
    <name evidence="3" type="ORF">E4167_29020</name>
    <name evidence="2" type="ORF">YA0849_23030</name>
</gene>
<dbReference type="Proteomes" id="UP000298274">
    <property type="component" value="Chromosome"/>
</dbReference>
<organism evidence="3 4">
    <name type="scientific">Pseudomonas veronii</name>
    <dbReference type="NCBI Taxonomy" id="76761"/>
    <lineage>
        <taxon>Bacteria</taxon>
        <taxon>Pseudomonadati</taxon>
        <taxon>Pseudomonadota</taxon>
        <taxon>Gammaproteobacteria</taxon>
        <taxon>Pseudomonadales</taxon>
        <taxon>Pseudomonadaceae</taxon>
        <taxon>Pseudomonas</taxon>
    </lineage>
</organism>
<dbReference type="AlphaFoldDB" id="A0A4P7YAH2"/>
<name>A0A4P7YAH2_PSEVE</name>
<protein>
    <submittedName>
        <fullName evidence="3">K(+)-transporting ATPase subunit F</fullName>
    </submittedName>
</protein>
<keyword evidence="1" id="KW-0472">Membrane</keyword>
<keyword evidence="1" id="KW-1133">Transmembrane helix</keyword>
<keyword evidence="5" id="KW-1185">Reference proteome</keyword>
<dbReference type="EMBL" id="CP039631">
    <property type="protein sequence ID" value="QCG68061.1"/>
    <property type="molecule type" value="Genomic_DNA"/>
</dbReference>
<sequence length="32" mass="3564">MFTLTFIYIASGLCAVGLFAYLGYALIRAEKF</sequence>
<proteinExistence type="predicted"/>
<dbReference type="EMBL" id="JAEILD010000119">
    <property type="protein sequence ID" value="MBI6651876.1"/>
    <property type="molecule type" value="Genomic_DNA"/>
</dbReference>
<dbReference type="GO" id="GO:0008556">
    <property type="term" value="F:P-type potassium transmembrane transporter activity"/>
    <property type="evidence" value="ECO:0007669"/>
    <property type="project" value="InterPro"/>
</dbReference>
<accession>A0A4P7YAH2</accession>
<evidence type="ECO:0000313" key="4">
    <source>
        <dbReference type="Proteomes" id="UP000298274"/>
    </source>
</evidence>
<reference evidence="3" key="2">
    <citation type="submission" date="2020-01" db="EMBL/GenBank/DDBJ databases">
        <title>Complete genome sequence of Pseudomonas veronii strain PVy, a versatile degrader capable of using multiple contaminants as sole carbon sources.</title>
        <authorList>
            <person name="Lopez-Echartea E."/>
            <person name="Ridl J."/>
            <person name="Pajer P."/>
            <person name="Strejcek M."/>
            <person name="Suman J."/>
            <person name="Uhlik O."/>
        </authorList>
    </citation>
    <scope>NUCLEOTIDE SEQUENCE</scope>
    <source>
        <strain evidence="3">Pvy</strain>
    </source>
</reference>
<dbReference type="InterPro" id="IPR011726">
    <property type="entry name" value="KdpF"/>
</dbReference>
<evidence type="ECO:0000313" key="2">
    <source>
        <dbReference type="EMBL" id="MBI6651876.1"/>
    </source>
</evidence>
<evidence type="ECO:0000313" key="5">
    <source>
        <dbReference type="Proteomes" id="UP000614123"/>
    </source>
</evidence>
<dbReference type="Pfam" id="PF09604">
    <property type="entry name" value="Potass_KdpF"/>
    <property type="match status" value="1"/>
</dbReference>
<keyword evidence="1" id="KW-0812">Transmembrane</keyword>
<dbReference type="Proteomes" id="UP000614123">
    <property type="component" value="Unassembled WGS sequence"/>
</dbReference>
<feature type="transmembrane region" description="Helical" evidence="1">
    <location>
        <begin position="6"/>
        <end position="27"/>
    </location>
</feature>
<reference evidence="4" key="1">
    <citation type="submission" date="2019-04" db="EMBL/GenBank/DDBJ databases">
        <title>Complete genome sequence of Pseudomonas veronii strain PVy, a versatile degrader capable of using multiple contaminants as sole carbon sources.</title>
        <authorList>
            <person name="Lopez-Echartea E."/>
            <person name="Ridl J."/>
            <person name="Pajer P."/>
            <person name="Strejcek M."/>
            <person name="Suman J."/>
            <person name="Uhlik O."/>
        </authorList>
    </citation>
    <scope>NUCLEOTIDE SEQUENCE [LARGE SCALE GENOMIC DNA]</scope>
    <source>
        <strain evidence="4">Pvy</strain>
    </source>
</reference>